<sequence>MTLAPAQAVSQFDECRKQLEEALSLVQTVKIANEDITKFHGRMTQQDKEHHHAMAEIEALQYSLYERDVYEDLEEKIRKQAEQQMEATIEEQVKAELKKFIPQDQQEQVSRVNQELYSIMIDLHNSESRRANSFLQQEMNKQLNTIKMPNGNVSEYFPKTLKDLFELDEERIDKLAADYPGYHPEGSPFVRVNQFLQFCGVRYQLVSVT</sequence>
<dbReference type="OrthoDB" id="3235759at2759"/>
<evidence type="ECO:0000256" key="1">
    <source>
        <dbReference type="SAM" id="Coils"/>
    </source>
</evidence>
<evidence type="ECO:0000313" key="2">
    <source>
        <dbReference type="EMBL" id="KIL68728.1"/>
    </source>
</evidence>
<dbReference type="InParanoid" id="A0A0C2XIC7"/>
<reference evidence="2 3" key="1">
    <citation type="submission" date="2014-04" db="EMBL/GenBank/DDBJ databases">
        <title>Evolutionary Origins and Diversification of the Mycorrhizal Mutualists.</title>
        <authorList>
            <consortium name="DOE Joint Genome Institute"/>
            <consortium name="Mycorrhizal Genomics Consortium"/>
            <person name="Kohler A."/>
            <person name="Kuo A."/>
            <person name="Nagy L.G."/>
            <person name="Floudas D."/>
            <person name="Copeland A."/>
            <person name="Barry K.W."/>
            <person name="Cichocki N."/>
            <person name="Veneault-Fourrey C."/>
            <person name="LaButti K."/>
            <person name="Lindquist E.A."/>
            <person name="Lipzen A."/>
            <person name="Lundell T."/>
            <person name="Morin E."/>
            <person name="Murat C."/>
            <person name="Riley R."/>
            <person name="Ohm R."/>
            <person name="Sun H."/>
            <person name="Tunlid A."/>
            <person name="Henrissat B."/>
            <person name="Grigoriev I.V."/>
            <person name="Hibbett D.S."/>
            <person name="Martin F."/>
        </authorList>
    </citation>
    <scope>NUCLEOTIDE SEQUENCE [LARGE SCALE GENOMIC DNA]</scope>
    <source>
        <strain evidence="2 3">Koide BX008</strain>
    </source>
</reference>
<organism evidence="2 3">
    <name type="scientific">Amanita muscaria (strain Koide BX008)</name>
    <dbReference type="NCBI Taxonomy" id="946122"/>
    <lineage>
        <taxon>Eukaryota</taxon>
        <taxon>Fungi</taxon>
        <taxon>Dikarya</taxon>
        <taxon>Basidiomycota</taxon>
        <taxon>Agaricomycotina</taxon>
        <taxon>Agaricomycetes</taxon>
        <taxon>Agaricomycetidae</taxon>
        <taxon>Agaricales</taxon>
        <taxon>Pluteineae</taxon>
        <taxon>Amanitaceae</taxon>
        <taxon>Amanita</taxon>
    </lineage>
</organism>
<feature type="coiled-coil region" evidence="1">
    <location>
        <begin position="70"/>
        <end position="98"/>
    </location>
</feature>
<name>A0A0C2XIC7_AMAMK</name>
<keyword evidence="1" id="KW-0175">Coiled coil</keyword>
<dbReference type="EMBL" id="KN818227">
    <property type="protein sequence ID" value="KIL68728.1"/>
    <property type="molecule type" value="Genomic_DNA"/>
</dbReference>
<gene>
    <name evidence="2" type="ORF">M378DRAFT_176371</name>
</gene>
<dbReference type="Proteomes" id="UP000054549">
    <property type="component" value="Unassembled WGS sequence"/>
</dbReference>
<keyword evidence="3" id="KW-1185">Reference proteome</keyword>
<protein>
    <submittedName>
        <fullName evidence="2">Uncharacterized protein</fullName>
    </submittedName>
</protein>
<evidence type="ECO:0000313" key="3">
    <source>
        <dbReference type="Proteomes" id="UP000054549"/>
    </source>
</evidence>
<dbReference type="AlphaFoldDB" id="A0A0C2XIC7"/>
<accession>A0A0C2XIC7</accession>
<dbReference type="HOGENOM" id="CLU_050078_0_0_1"/>
<proteinExistence type="predicted"/>